<sequence length="436" mass="48939">MKSSKDDLTDRSGELEGDSMTDTEEFSSAVEQPLSGIHKEWNGVSELPADYIRREDMEIKDVAKKHIVPFLPAKSLMKFRAVSKEWNDWIVSPLLSYQQCTSFQKLSGYFYQSVDVDFQSDPNFLSLDRSAIGVPSPSLDFLPEKVKVLSSSSGLLLCEGLENYYVCNPVTEDWKCIASHQYYHGSDAAAILAFDPEGNIESYYHIVVAVPLLGEPVVFFEIYSSQSNSWRRSSSECLELGDTTVIGGGVYTKGVAYWNTTSNDVLAFDVKNEITTVLHVPVSPSRFGALTQIGDELCYVTAYNDIGDVFVLDIYGGMDMSLKRSVCVNLGHKKSRQTFGEVPSVDSGTVSCRVLPCMNSADDIVVIYTTERIYLYHLREQNVADDIVVIYTTERIYLYHLREQNVATLMTPGQLNPQRRFIPYTNSLALLHELKN</sequence>
<dbReference type="InterPro" id="IPR017451">
    <property type="entry name" value="F-box-assoc_interact_dom"/>
</dbReference>
<proteinExistence type="predicted"/>
<organism evidence="3 4">
    <name type="scientific">Datura stramonium</name>
    <name type="common">Jimsonweed</name>
    <name type="synonym">Common thornapple</name>
    <dbReference type="NCBI Taxonomy" id="4076"/>
    <lineage>
        <taxon>Eukaryota</taxon>
        <taxon>Viridiplantae</taxon>
        <taxon>Streptophyta</taxon>
        <taxon>Embryophyta</taxon>
        <taxon>Tracheophyta</taxon>
        <taxon>Spermatophyta</taxon>
        <taxon>Magnoliopsida</taxon>
        <taxon>eudicotyledons</taxon>
        <taxon>Gunneridae</taxon>
        <taxon>Pentapetalae</taxon>
        <taxon>asterids</taxon>
        <taxon>lamiids</taxon>
        <taxon>Solanales</taxon>
        <taxon>Solanaceae</taxon>
        <taxon>Solanoideae</taxon>
        <taxon>Datureae</taxon>
        <taxon>Datura</taxon>
    </lineage>
</organism>
<dbReference type="InterPro" id="IPR006527">
    <property type="entry name" value="F-box-assoc_dom_typ1"/>
</dbReference>
<feature type="compositionally biased region" description="Basic and acidic residues" evidence="1">
    <location>
        <begin position="1"/>
        <end position="14"/>
    </location>
</feature>
<dbReference type="Pfam" id="PF07734">
    <property type="entry name" value="FBA_1"/>
    <property type="match status" value="1"/>
</dbReference>
<dbReference type="Proteomes" id="UP000823775">
    <property type="component" value="Unassembled WGS sequence"/>
</dbReference>
<evidence type="ECO:0000259" key="2">
    <source>
        <dbReference type="Pfam" id="PF07734"/>
    </source>
</evidence>
<gene>
    <name evidence="3" type="ORF">HAX54_016640</name>
</gene>
<dbReference type="InterPro" id="IPR036047">
    <property type="entry name" value="F-box-like_dom_sf"/>
</dbReference>
<protein>
    <recommendedName>
        <fullName evidence="2">F-box associated beta-propeller type 1 domain-containing protein</fullName>
    </recommendedName>
</protein>
<accession>A0ABS8UJX1</accession>
<dbReference type="PANTHER" id="PTHR35546:SF25">
    <property type="entry name" value="F-BOX DOMAIN-CONTAINING PROTEIN"/>
    <property type="match status" value="1"/>
</dbReference>
<dbReference type="EMBL" id="JACEIK010002080">
    <property type="protein sequence ID" value="MCD9558940.1"/>
    <property type="molecule type" value="Genomic_DNA"/>
</dbReference>
<feature type="region of interest" description="Disordered" evidence="1">
    <location>
        <begin position="1"/>
        <end position="29"/>
    </location>
</feature>
<name>A0ABS8UJX1_DATST</name>
<dbReference type="InterPro" id="IPR055290">
    <property type="entry name" value="At3g26010-like"/>
</dbReference>
<dbReference type="SUPFAM" id="SSF81383">
    <property type="entry name" value="F-box domain"/>
    <property type="match status" value="1"/>
</dbReference>
<feature type="domain" description="F-box associated beta-propeller type 1" evidence="2">
    <location>
        <begin position="145"/>
        <end position="285"/>
    </location>
</feature>
<evidence type="ECO:0000256" key="1">
    <source>
        <dbReference type="SAM" id="MobiDB-lite"/>
    </source>
</evidence>
<dbReference type="NCBIfam" id="TIGR01640">
    <property type="entry name" value="F_box_assoc_1"/>
    <property type="match status" value="1"/>
</dbReference>
<evidence type="ECO:0000313" key="4">
    <source>
        <dbReference type="Proteomes" id="UP000823775"/>
    </source>
</evidence>
<dbReference type="PANTHER" id="PTHR35546">
    <property type="entry name" value="F-BOX PROTEIN INTERACTION DOMAIN PROTEIN-RELATED"/>
    <property type="match status" value="1"/>
</dbReference>
<keyword evidence="4" id="KW-1185">Reference proteome</keyword>
<evidence type="ECO:0000313" key="3">
    <source>
        <dbReference type="EMBL" id="MCD9558940.1"/>
    </source>
</evidence>
<comment type="caution">
    <text evidence="3">The sequence shown here is derived from an EMBL/GenBank/DDBJ whole genome shotgun (WGS) entry which is preliminary data.</text>
</comment>
<reference evidence="3 4" key="1">
    <citation type="journal article" date="2021" name="BMC Genomics">
        <title>Datura genome reveals duplications of psychoactive alkaloid biosynthetic genes and high mutation rate following tissue culture.</title>
        <authorList>
            <person name="Rajewski A."/>
            <person name="Carter-House D."/>
            <person name="Stajich J."/>
            <person name="Litt A."/>
        </authorList>
    </citation>
    <scope>NUCLEOTIDE SEQUENCE [LARGE SCALE GENOMIC DNA]</scope>
    <source>
        <strain evidence="3">AR-01</strain>
    </source>
</reference>
<feature type="compositionally biased region" description="Acidic residues" evidence="1">
    <location>
        <begin position="15"/>
        <end position="25"/>
    </location>
</feature>